<sequence length="61" mass="7187">MERTHREQPTATALFTPYEQDRQAGCEREPQHVFGEMRHGAANGQNQHRQDQKHQLRPRHG</sequence>
<evidence type="ECO:0000313" key="2">
    <source>
        <dbReference type="EMBL" id="KPH85469.1"/>
    </source>
</evidence>
<feature type="region of interest" description="Disordered" evidence="1">
    <location>
        <begin position="1"/>
        <end position="61"/>
    </location>
</feature>
<comment type="caution">
    <text evidence="2">The sequence shown here is derived from an EMBL/GenBank/DDBJ whole genome shotgun (WGS) entry which is preliminary data.</text>
</comment>
<evidence type="ECO:0000256" key="1">
    <source>
        <dbReference type="SAM" id="MobiDB-lite"/>
    </source>
</evidence>
<accession>A0A0N1N573</accession>
<evidence type="ECO:0000313" key="3">
    <source>
        <dbReference type="Proteomes" id="UP000031553"/>
    </source>
</evidence>
<proteinExistence type="predicted"/>
<dbReference type="Proteomes" id="UP000031553">
    <property type="component" value="Unassembled WGS sequence"/>
</dbReference>
<dbReference type="AlphaFoldDB" id="A0A0N1N573"/>
<feature type="compositionally biased region" description="Basic and acidic residues" evidence="1">
    <location>
        <begin position="19"/>
        <end position="39"/>
    </location>
</feature>
<gene>
    <name evidence="2" type="ORF">GLUCOINTEAF2_0203371</name>
</gene>
<organism evidence="2 3">
    <name type="scientific">Komagataeibacter intermedius AF2</name>
    <dbReference type="NCBI Taxonomy" id="1458464"/>
    <lineage>
        <taxon>Bacteria</taxon>
        <taxon>Pseudomonadati</taxon>
        <taxon>Pseudomonadota</taxon>
        <taxon>Alphaproteobacteria</taxon>
        <taxon>Acetobacterales</taxon>
        <taxon>Acetobacteraceae</taxon>
        <taxon>Komagataeibacter</taxon>
    </lineage>
</organism>
<dbReference type="EMBL" id="JUFX02000238">
    <property type="protein sequence ID" value="KPH85469.1"/>
    <property type="molecule type" value="Genomic_DNA"/>
</dbReference>
<name>A0A0N1N573_9PROT</name>
<protein>
    <submittedName>
        <fullName evidence="2">Uncharacterized protein</fullName>
    </submittedName>
</protein>
<reference evidence="2 3" key="1">
    <citation type="submission" date="2015-07" db="EMBL/GenBank/DDBJ databases">
        <title>Draft Genome Sequence of Komagataeibacter intermedius Strain AF2, Isolated from Kombucha Tea.</title>
        <authorList>
            <person name="Santos R.A."/>
            <person name="Berretta A.A."/>
            <person name="Barud H.S."/>
            <person name="Ribeiro S.J."/>
            <person name="Gonzalez-Garcia L.N."/>
            <person name="Zucchi T.D."/>
            <person name="Goldman G.H."/>
            <person name="Riano-Pachon D.M."/>
        </authorList>
    </citation>
    <scope>NUCLEOTIDE SEQUENCE [LARGE SCALE GENOMIC DNA]</scope>
    <source>
        <strain evidence="2 3">AF2</strain>
    </source>
</reference>